<dbReference type="RefSeq" id="WP_189054447.1">
    <property type="nucleotide sequence ID" value="NZ_BMMK01000003.1"/>
</dbReference>
<keyword evidence="2" id="KW-1185">Reference proteome</keyword>
<proteinExistence type="predicted"/>
<evidence type="ECO:0008006" key="3">
    <source>
        <dbReference type="Google" id="ProtNLM"/>
    </source>
</evidence>
<dbReference type="AlphaFoldDB" id="A0A8J3C9W3"/>
<accession>A0A8J3C9W3</accession>
<sequence length="215" mass="22700">MTEMHDLAALSGGGTADRQATLPAPLRELHQRVLRHFLVTGAAPTMACLREAAGFLGLDVGDAVTTLANADLVHTDDHQITVAYPFSGTPTPHVVAVNGCSTVHAMCAIDALGVPPMTGRDGTITSADVYTGARVHVEHHAGQWYFTPEDVAILMAQTGQDGPSSCCTCPHINFHISPLTATAYLAARPDLHGVALDQRRAIALATHLFGPLLRQ</sequence>
<evidence type="ECO:0000313" key="1">
    <source>
        <dbReference type="EMBL" id="GGM41279.1"/>
    </source>
</evidence>
<dbReference type="Pfam" id="PF03243">
    <property type="entry name" value="MerB"/>
    <property type="match status" value="1"/>
</dbReference>
<dbReference type="InterPro" id="IPR004927">
    <property type="entry name" value="MerB"/>
</dbReference>
<protein>
    <recommendedName>
        <fullName evidence="3">Alkylmercury lyase</fullName>
    </recommendedName>
</protein>
<dbReference type="Proteomes" id="UP000637578">
    <property type="component" value="Unassembled WGS sequence"/>
</dbReference>
<gene>
    <name evidence="1" type="ORF">GCM10012275_10360</name>
</gene>
<dbReference type="GO" id="GO:0018836">
    <property type="term" value="F:alkylmercury lyase activity"/>
    <property type="evidence" value="ECO:0007669"/>
    <property type="project" value="InterPro"/>
</dbReference>
<dbReference type="SUPFAM" id="SSF160387">
    <property type="entry name" value="NosL/MerB-like"/>
    <property type="match status" value="1"/>
</dbReference>
<dbReference type="EMBL" id="BMMK01000003">
    <property type="protein sequence ID" value="GGM41279.1"/>
    <property type="molecule type" value="Genomic_DNA"/>
</dbReference>
<reference evidence="1" key="2">
    <citation type="submission" date="2020-09" db="EMBL/GenBank/DDBJ databases">
        <authorList>
            <person name="Sun Q."/>
            <person name="Zhou Y."/>
        </authorList>
    </citation>
    <scope>NUCLEOTIDE SEQUENCE</scope>
    <source>
        <strain evidence="1">CGMCC 4.5737</strain>
    </source>
</reference>
<evidence type="ECO:0000313" key="2">
    <source>
        <dbReference type="Proteomes" id="UP000637578"/>
    </source>
</evidence>
<name>A0A8J3C9W3_9PSEU</name>
<dbReference type="InterPro" id="IPR053717">
    <property type="entry name" value="MerB_lyase_sf"/>
</dbReference>
<organism evidence="1 2">
    <name type="scientific">Longimycelium tulufanense</name>
    <dbReference type="NCBI Taxonomy" id="907463"/>
    <lineage>
        <taxon>Bacteria</taxon>
        <taxon>Bacillati</taxon>
        <taxon>Actinomycetota</taxon>
        <taxon>Actinomycetes</taxon>
        <taxon>Pseudonocardiales</taxon>
        <taxon>Pseudonocardiaceae</taxon>
        <taxon>Longimycelium</taxon>
    </lineage>
</organism>
<reference evidence="1" key="1">
    <citation type="journal article" date="2014" name="Int. J. Syst. Evol. Microbiol.">
        <title>Complete genome sequence of Corynebacterium casei LMG S-19264T (=DSM 44701T), isolated from a smear-ripened cheese.</title>
        <authorList>
            <consortium name="US DOE Joint Genome Institute (JGI-PGF)"/>
            <person name="Walter F."/>
            <person name="Albersmeier A."/>
            <person name="Kalinowski J."/>
            <person name="Ruckert C."/>
        </authorList>
    </citation>
    <scope>NUCLEOTIDE SEQUENCE</scope>
    <source>
        <strain evidence="1">CGMCC 4.5737</strain>
    </source>
</reference>
<comment type="caution">
    <text evidence="1">The sequence shown here is derived from an EMBL/GenBank/DDBJ whole genome shotgun (WGS) entry which is preliminary data.</text>
</comment>
<dbReference type="Gene3D" id="3.30.450.410">
    <property type="match status" value="1"/>
</dbReference>